<proteinExistence type="predicted"/>
<evidence type="ECO:0000313" key="3">
    <source>
        <dbReference type="Proteomes" id="UP001519344"/>
    </source>
</evidence>
<protein>
    <submittedName>
        <fullName evidence="2">Uncharacterized protein</fullName>
    </submittedName>
</protein>
<feature type="transmembrane region" description="Helical" evidence="1">
    <location>
        <begin position="7"/>
        <end position="26"/>
    </location>
</feature>
<evidence type="ECO:0000313" key="2">
    <source>
        <dbReference type="EMBL" id="MBP1961085.1"/>
    </source>
</evidence>
<accession>A0ABS4HRD6</accession>
<sequence>MMIGTIRINVIVAGLACIFTFGLSIGNNLFLTSCLKSIYSFLILFVLTFGFRWVLGLMIGAEHAAARTQHENMASDSSVGQTLDMMTPVEDEETRELLKINLGNNNAAAAAEMQFSPLNPPKLVTKNNLDPEQLAGALRRMSED</sequence>
<gene>
    <name evidence="2" type="ORF">J2Z65_000279</name>
</gene>
<organism evidence="2 3">
    <name type="scientific">Paenibacillus aceris</name>
    <dbReference type="NCBI Taxonomy" id="869555"/>
    <lineage>
        <taxon>Bacteria</taxon>
        <taxon>Bacillati</taxon>
        <taxon>Bacillota</taxon>
        <taxon>Bacilli</taxon>
        <taxon>Bacillales</taxon>
        <taxon>Paenibacillaceae</taxon>
        <taxon>Paenibacillus</taxon>
    </lineage>
</organism>
<reference evidence="2 3" key="1">
    <citation type="submission" date="2021-03" db="EMBL/GenBank/DDBJ databases">
        <title>Genomic Encyclopedia of Type Strains, Phase IV (KMG-IV): sequencing the most valuable type-strain genomes for metagenomic binning, comparative biology and taxonomic classification.</title>
        <authorList>
            <person name="Goeker M."/>
        </authorList>
    </citation>
    <scope>NUCLEOTIDE SEQUENCE [LARGE SCALE GENOMIC DNA]</scope>
    <source>
        <strain evidence="2 3">DSM 24950</strain>
    </source>
</reference>
<feature type="transmembrane region" description="Helical" evidence="1">
    <location>
        <begin position="38"/>
        <end position="59"/>
    </location>
</feature>
<dbReference type="Proteomes" id="UP001519344">
    <property type="component" value="Unassembled WGS sequence"/>
</dbReference>
<keyword evidence="1" id="KW-0812">Transmembrane</keyword>
<dbReference type="RefSeq" id="WP_167056239.1">
    <property type="nucleotide sequence ID" value="NZ_JAAOZR010000013.1"/>
</dbReference>
<evidence type="ECO:0000256" key="1">
    <source>
        <dbReference type="SAM" id="Phobius"/>
    </source>
</evidence>
<dbReference type="EMBL" id="JAGGKV010000001">
    <property type="protein sequence ID" value="MBP1961085.1"/>
    <property type="molecule type" value="Genomic_DNA"/>
</dbReference>
<dbReference type="PROSITE" id="PS51257">
    <property type="entry name" value="PROKAR_LIPOPROTEIN"/>
    <property type="match status" value="1"/>
</dbReference>
<keyword evidence="1" id="KW-1133">Transmembrane helix</keyword>
<keyword evidence="3" id="KW-1185">Reference proteome</keyword>
<name>A0ABS4HRD6_9BACL</name>
<comment type="caution">
    <text evidence="2">The sequence shown here is derived from an EMBL/GenBank/DDBJ whole genome shotgun (WGS) entry which is preliminary data.</text>
</comment>
<keyword evidence="1" id="KW-0472">Membrane</keyword>